<comment type="caution">
    <text evidence="6">The sequence shown here is derived from an EMBL/GenBank/DDBJ whole genome shotgun (WGS) entry which is preliminary data.</text>
</comment>
<keyword evidence="3" id="KW-0378">Hydrolase</keyword>
<dbReference type="InterPro" id="IPR036412">
    <property type="entry name" value="HAD-like_sf"/>
</dbReference>
<keyword evidence="4" id="KW-0460">Magnesium</keyword>
<dbReference type="EMBL" id="BSUZ01000001">
    <property type="protein sequence ID" value="GMA87339.1"/>
    <property type="molecule type" value="Genomic_DNA"/>
</dbReference>
<reference evidence="7" key="1">
    <citation type="journal article" date="2019" name="Int. J. Syst. Evol. Microbiol.">
        <title>The Global Catalogue of Microorganisms (GCM) 10K type strain sequencing project: providing services to taxonomists for standard genome sequencing and annotation.</title>
        <authorList>
            <consortium name="The Broad Institute Genomics Platform"/>
            <consortium name="The Broad Institute Genome Sequencing Center for Infectious Disease"/>
            <person name="Wu L."/>
            <person name="Ma J."/>
        </authorList>
    </citation>
    <scope>NUCLEOTIDE SEQUENCE [LARGE SCALE GENOMIC DNA]</scope>
    <source>
        <strain evidence="7">NBRC 108730</strain>
    </source>
</reference>
<protein>
    <recommendedName>
        <fullName evidence="8">Hydrolase</fullName>
    </recommendedName>
</protein>
<organism evidence="6 7">
    <name type="scientific">Angustibacter aerolatus</name>
    <dbReference type="NCBI Taxonomy" id="1162965"/>
    <lineage>
        <taxon>Bacteria</taxon>
        <taxon>Bacillati</taxon>
        <taxon>Actinomycetota</taxon>
        <taxon>Actinomycetes</taxon>
        <taxon>Kineosporiales</taxon>
        <taxon>Kineosporiaceae</taxon>
    </lineage>
</organism>
<dbReference type="Gene3D" id="3.40.50.1000">
    <property type="entry name" value="HAD superfamily/HAD-like"/>
    <property type="match status" value="1"/>
</dbReference>
<proteinExistence type="inferred from homology"/>
<feature type="region of interest" description="Disordered" evidence="5">
    <location>
        <begin position="129"/>
        <end position="151"/>
    </location>
</feature>
<sequence>MSGSALRRVREHRAAGHHTVLVTGAVRPLTRPLAALFDTVVAAELAADDDGRATGFLTSPPMVGESRAAWLTRFAQVHGFDLSRSYAYADSQSDLPLLRAVGRPTAVSPDVALYRAARAARWPVENWRTPPAASRSRFPDVRHDTTGVALP</sequence>
<evidence type="ECO:0000313" key="6">
    <source>
        <dbReference type="EMBL" id="GMA87339.1"/>
    </source>
</evidence>
<evidence type="ECO:0000256" key="2">
    <source>
        <dbReference type="ARBA" id="ARBA00022723"/>
    </source>
</evidence>
<evidence type="ECO:0008006" key="8">
    <source>
        <dbReference type="Google" id="ProtNLM"/>
    </source>
</evidence>
<accession>A0ABQ6JJ03</accession>
<name>A0ABQ6JJ03_9ACTN</name>
<gene>
    <name evidence="6" type="ORF">GCM10025868_25890</name>
</gene>
<dbReference type="Proteomes" id="UP001157017">
    <property type="component" value="Unassembled WGS sequence"/>
</dbReference>
<evidence type="ECO:0000256" key="3">
    <source>
        <dbReference type="ARBA" id="ARBA00022801"/>
    </source>
</evidence>
<comment type="similarity">
    <text evidence="1">Belongs to the HAD-like hydrolase superfamily. SerB family.</text>
</comment>
<evidence type="ECO:0000313" key="7">
    <source>
        <dbReference type="Proteomes" id="UP001157017"/>
    </source>
</evidence>
<dbReference type="PANTHER" id="PTHR43344">
    <property type="entry name" value="PHOSPHOSERINE PHOSPHATASE"/>
    <property type="match status" value="1"/>
</dbReference>
<keyword evidence="2" id="KW-0479">Metal-binding</keyword>
<keyword evidence="7" id="KW-1185">Reference proteome</keyword>
<evidence type="ECO:0000256" key="1">
    <source>
        <dbReference type="ARBA" id="ARBA00009184"/>
    </source>
</evidence>
<dbReference type="InterPro" id="IPR050582">
    <property type="entry name" value="HAD-like_SerB"/>
</dbReference>
<evidence type="ECO:0000256" key="5">
    <source>
        <dbReference type="SAM" id="MobiDB-lite"/>
    </source>
</evidence>
<evidence type="ECO:0000256" key="4">
    <source>
        <dbReference type="ARBA" id="ARBA00022842"/>
    </source>
</evidence>
<dbReference type="InterPro" id="IPR023214">
    <property type="entry name" value="HAD_sf"/>
</dbReference>
<dbReference type="Pfam" id="PF12710">
    <property type="entry name" value="HAD"/>
    <property type="match status" value="1"/>
</dbReference>
<dbReference type="SUPFAM" id="SSF56784">
    <property type="entry name" value="HAD-like"/>
    <property type="match status" value="1"/>
</dbReference>
<dbReference type="PANTHER" id="PTHR43344:SF13">
    <property type="entry name" value="PHOSPHATASE RV3661-RELATED"/>
    <property type="match status" value="1"/>
</dbReference>